<keyword evidence="2" id="KW-1185">Reference proteome</keyword>
<dbReference type="AlphaFoldDB" id="A0A564YMG1"/>
<evidence type="ECO:0000313" key="1">
    <source>
        <dbReference type="EMBL" id="VUZ48471.1"/>
    </source>
</evidence>
<organism evidence="1 2">
    <name type="scientific">Hymenolepis diminuta</name>
    <name type="common">Rat tapeworm</name>
    <dbReference type="NCBI Taxonomy" id="6216"/>
    <lineage>
        <taxon>Eukaryota</taxon>
        <taxon>Metazoa</taxon>
        <taxon>Spiralia</taxon>
        <taxon>Lophotrochozoa</taxon>
        <taxon>Platyhelminthes</taxon>
        <taxon>Cestoda</taxon>
        <taxon>Eucestoda</taxon>
        <taxon>Cyclophyllidea</taxon>
        <taxon>Hymenolepididae</taxon>
        <taxon>Hymenolepis</taxon>
    </lineage>
</organism>
<protein>
    <submittedName>
        <fullName evidence="1">Uncharacterized protein</fullName>
    </submittedName>
</protein>
<reference evidence="1 2" key="1">
    <citation type="submission" date="2019-07" db="EMBL/GenBank/DDBJ databases">
        <authorList>
            <person name="Jastrzebski P J."/>
            <person name="Paukszto L."/>
            <person name="Jastrzebski P J."/>
        </authorList>
    </citation>
    <scope>NUCLEOTIDE SEQUENCE [LARGE SCALE GENOMIC DNA]</scope>
    <source>
        <strain evidence="1 2">WMS-il1</strain>
    </source>
</reference>
<evidence type="ECO:0000313" key="2">
    <source>
        <dbReference type="Proteomes" id="UP000321570"/>
    </source>
</evidence>
<gene>
    <name evidence="1" type="ORF">WMSIL1_LOCUS7892</name>
</gene>
<name>A0A564YMG1_HYMDI</name>
<dbReference type="EMBL" id="CABIJS010000299">
    <property type="protein sequence ID" value="VUZ48471.1"/>
    <property type="molecule type" value="Genomic_DNA"/>
</dbReference>
<sequence length="131" mass="14204">MRQNSLVNEYRSQYAFNPLRFYSLSVRPRHQTKVAINMSWFTSLIKVVGRGVKAVGRGVKAVGRGLKAVRRGIKKAVAFVRPVVDLAGVVEAAKIVVDGVKATYGFIKKVVTDWFKPPDDGPSPSSGGGTA</sequence>
<proteinExistence type="predicted"/>
<dbReference type="Proteomes" id="UP000321570">
    <property type="component" value="Unassembled WGS sequence"/>
</dbReference>
<accession>A0A564YMG1</accession>